<keyword evidence="1" id="KW-0812">Transmembrane</keyword>
<evidence type="ECO:0000256" key="1">
    <source>
        <dbReference type="SAM" id="Phobius"/>
    </source>
</evidence>
<keyword evidence="1" id="KW-1133">Transmembrane helix</keyword>
<proteinExistence type="predicted"/>
<accession>A0A0B7H6F6</accession>
<sequence>MTKDENLNLYLKKKNKMFYGRKIIFIVVVFATFISCISTDRYHLFFVRLS</sequence>
<evidence type="ECO:0000313" key="3">
    <source>
        <dbReference type="Proteomes" id="UP000044026"/>
    </source>
</evidence>
<name>A0A0B7H6F6_9FLAO</name>
<dbReference type="Proteomes" id="UP000044026">
    <property type="component" value="Unassembled WGS sequence"/>
</dbReference>
<evidence type="ECO:0000313" key="2">
    <source>
        <dbReference type="EMBL" id="CEN34970.1"/>
    </source>
</evidence>
<keyword evidence="1" id="KW-0472">Membrane</keyword>
<feature type="transmembrane region" description="Helical" evidence="1">
    <location>
        <begin position="23"/>
        <end position="44"/>
    </location>
</feature>
<dbReference type="AlphaFoldDB" id="A0A0B7H6F6"/>
<protein>
    <submittedName>
        <fullName evidence="2">Uncharacterized protein</fullName>
    </submittedName>
</protein>
<dbReference type="EMBL" id="CDOE01000054">
    <property type="protein sequence ID" value="CEN34970.1"/>
    <property type="molecule type" value="Genomic_DNA"/>
</dbReference>
<organism evidence="2 3">
    <name type="scientific">Capnocytophaga canimorsus</name>
    <dbReference type="NCBI Taxonomy" id="28188"/>
    <lineage>
        <taxon>Bacteria</taxon>
        <taxon>Pseudomonadati</taxon>
        <taxon>Bacteroidota</taxon>
        <taxon>Flavobacteriia</taxon>
        <taxon>Flavobacteriales</taxon>
        <taxon>Flavobacteriaceae</taxon>
        <taxon>Capnocytophaga</taxon>
    </lineage>
</organism>
<reference evidence="2 3" key="1">
    <citation type="submission" date="2015-01" db="EMBL/GenBank/DDBJ databases">
        <authorList>
            <person name="Xiang T."/>
            <person name="Song Y."/>
            <person name="Huang L."/>
            <person name="Wang B."/>
            <person name="Wu P."/>
        </authorList>
    </citation>
    <scope>NUCLEOTIDE SEQUENCE [LARGE SCALE GENOMIC DNA]</scope>
    <source>
        <strain evidence="2 3">Cc12</strain>
    </source>
</reference>
<gene>
    <name evidence="2" type="ORF">CCAN12_580007</name>
</gene>